<keyword evidence="2" id="KW-1003">Cell membrane</keyword>
<feature type="transmembrane region" description="Helical" evidence="8">
    <location>
        <begin position="17"/>
        <end position="41"/>
    </location>
</feature>
<protein>
    <submittedName>
        <fullName evidence="10">Exosortase</fullName>
    </submittedName>
</protein>
<evidence type="ECO:0000256" key="3">
    <source>
        <dbReference type="ARBA" id="ARBA00022670"/>
    </source>
</evidence>
<dbReference type="NCBIfam" id="TIGR04178">
    <property type="entry name" value="exo_archaeo"/>
    <property type="match status" value="1"/>
</dbReference>
<dbReference type="Pfam" id="PF11984">
    <property type="entry name" value="DUF3485"/>
    <property type="match status" value="1"/>
</dbReference>
<dbReference type="InterPro" id="IPR026392">
    <property type="entry name" value="Exo/Archaeosortase_dom"/>
</dbReference>
<keyword evidence="7 8" id="KW-0472">Membrane</keyword>
<proteinExistence type="predicted"/>
<gene>
    <name evidence="10" type="ORF">J2T55_002368</name>
</gene>
<dbReference type="RefSeq" id="WP_259057097.1">
    <property type="nucleotide sequence ID" value="NZ_JANUCT010000020.1"/>
</dbReference>
<dbReference type="Proteomes" id="UP001204445">
    <property type="component" value="Unassembled WGS sequence"/>
</dbReference>
<dbReference type="InterPro" id="IPR013426">
    <property type="entry name" value="EpsH-like"/>
</dbReference>
<keyword evidence="6 8" id="KW-1133">Transmembrane helix</keyword>
<comment type="caution">
    <text evidence="10">The sequence shown here is derived from an EMBL/GenBank/DDBJ whole genome shotgun (WGS) entry which is preliminary data.</text>
</comment>
<dbReference type="Pfam" id="PF09721">
    <property type="entry name" value="Exosortase_EpsH"/>
    <property type="match status" value="1"/>
</dbReference>
<feature type="transmembrane region" description="Helical" evidence="8">
    <location>
        <begin position="214"/>
        <end position="242"/>
    </location>
</feature>
<name>A0AAE3L5Z5_9GAMM</name>
<feature type="transmembrane region" description="Helical" evidence="8">
    <location>
        <begin position="180"/>
        <end position="202"/>
    </location>
</feature>
<evidence type="ECO:0000256" key="1">
    <source>
        <dbReference type="ARBA" id="ARBA00004651"/>
    </source>
</evidence>
<dbReference type="InterPro" id="IPR014263">
    <property type="entry name" value="Methanolan_biosynth_EpsI"/>
</dbReference>
<evidence type="ECO:0000256" key="5">
    <source>
        <dbReference type="ARBA" id="ARBA00022801"/>
    </source>
</evidence>
<keyword evidence="11" id="KW-1185">Reference proteome</keyword>
<keyword evidence="3" id="KW-0645">Protease</keyword>
<organism evidence="10 11">
    <name type="scientific">Methylohalomonas lacus</name>
    <dbReference type="NCBI Taxonomy" id="398773"/>
    <lineage>
        <taxon>Bacteria</taxon>
        <taxon>Pseudomonadati</taxon>
        <taxon>Pseudomonadota</taxon>
        <taxon>Gammaproteobacteria</taxon>
        <taxon>Methylohalomonadales</taxon>
        <taxon>Methylohalomonadaceae</taxon>
        <taxon>Methylohalomonas</taxon>
    </lineage>
</organism>
<comment type="subcellular location">
    <subcellularLocation>
        <location evidence="1">Cell membrane</location>
        <topology evidence="1">Multi-pass membrane protein</topology>
    </subcellularLocation>
</comment>
<feature type="transmembrane region" description="Helical" evidence="8">
    <location>
        <begin position="103"/>
        <end position="120"/>
    </location>
</feature>
<evidence type="ECO:0000313" key="10">
    <source>
        <dbReference type="EMBL" id="MCS3904332.1"/>
    </source>
</evidence>
<feature type="transmembrane region" description="Helical" evidence="8">
    <location>
        <begin position="254"/>
        <end position="270"/>
    </location>
</feature>
<dbReference type="GO" id="GO:0008233">
    <property type="term" value="F:peptidase activity"/>
    <property type="evidence" value="ECO:0007669"/>
    <property type="project" value="UniProtKB-KW"/>
</dbReference>
<evidence type="ECO:0000256" key="4">
    <source>
        <dbReference type="ARBA" id="ARBA00022692"/>
    </source>
</evidence>
<keyword evidence="5" id="KW-0378">Hydrolase</keyword>
<dbReference type="NCBIfam" id="TIGR02602">
    <property type="entry name" value="8TM_EpsH"/>
    <property type="match status" value="1"/>
</dbReference>
<feature type="domain" description="Methanolan biosynthesis EpsI" evidence="9">
    <location>
        <begin position="356"/>
        <end position="494"/>
    </location>
</feature>
<keyword evidence="4 8" id="KW-0812">Transmembrane</keyword>
<feature type="transmembrane region" description="Helical" evidence="8">
    <location>
        <begin position="47"/>
        <end position="65"/>
    </location>
</feature>
<evidence type="ECO:0000256" key="2">
    <source>
        <dbReference type="ARBA" id="ARBA00022475"/>
    </source>
</evidence>
<dbReference type="GO" id="GO:0005886">
    <property type="term" value="C:plasma membrane"/>
    <property type="evidence" value="ECO:0007669"/>
    <property type="project" value="UniProtKB-SubCell"/>
</dbReference>
<evidence type="ECO:0000256" key="6">
    <source>
        <dbReference type="ARBA" id="ARBA00022989"/>
    </source>
</evidence>
<dbReference type="GO" id="GO:0006508">
    <property type="term" value="P:proteolysis"/>
    <property type="evidence" value="ECO:0007669"/>
    <property type="project" value="UniProtKB-KW"/>
</dbReference>
<evidence type="ECO:0000259" key="9">
    <source>
        <dbReference type="Pfam" id="PF11984"/>
    </source>
</evidence>
<dbReference type="EMBL" id="JANUCT010000020">
    <property type="protein sequence ID" value="MCS3904332.1"/>
    <property type="molecule type" value="Genomic_DNA"/>
</dbReference>
<dbReference type="AlphaFoldDB" id="A0AAE3L5Z5"/>
<accession>A0AAE3L5Z5</accession>
<dbReference type="InterPro" id="IPR019127">
    <property type="entry name" value="Exosortase"/>
</dbReference>
<feature type="transmembrane region" description="Helical" evidence="8">
    <location>
        <begin position="77"/>
        <end position="97"/>
    </location>
</feature>
<sequence length="498" mass="54897">MQSVVNFNVPQYKSLGLFLLCLAFIAFVFQDALSGLFSLWLVFDETYGHGLLVAATSLFLTFRALNVKRYDPISPNWYYALPLLLLSMLLEVAAVIGVELVQYLLLPVIILLSFALVAGTGEAKRIVVPLGLLYFAIPLWDHLNNALLALTTVVVQYLVQLSGITAHITGNSIFIPSGEIMIVSGCSGIRYFIIGSFLGVLGSYLNCITLKRQLLLITAAVFLSLLANWVRVYIIILIAYFSEMQSPLVDDHEMLGWVVFLLFILPLLILSSRYSSPGDTGGHTQAADNSPGQRLYKRPAMELAGVIIGFAVLWLSISAAPYMLDRYEDAGRADVKLSDVSSSFGGGRTEETEYIPLAYEWQPQISVPEDISVTQYGQDAGAVTVYRFLYLKGKGRGEILPYINNIYGRADWAVKDKGELGGYQQLRLVNKNTQEEVRVVYRFDVGGFTTSSYSIAKLYQFLAVANGRPYALFTAASTACQADCGPAYERLAVFTGGR</sequence>
<feature type="transmembrane region" description="Helical" evidence="8">
    <location>
        <begin position="132"/>
        <end position="160"/>
    </location>
</feature>
<evidence type="ECO:0000256" key="7">
    <source>
        <dbReference type="ARBA" id="ARBA00023136"/>
    </source>
</evidence>
<feature type="transmembrane region" description="Helical" evidence="8">
    <location>
        <begin position="303"/>
        <end position="324"/>
    </location>
</feature>
<evidence type="ECO:0000313" key="11">
    <source>
        <dbReference type="Proteomes" id="UP001204445"/>
    </source>
</evidence>
<reference evidence="10" key="1">
    <citation type="submission" date="2022-08" db="EMBL/GenBank/DDBJ databases">
        <title>Genomic Encyclopedia of Type Strains, Phase III (KMG-III): the genomes of soil and plant-associated and newly described type strains.</title>
        <authorList>
            <person name="Whitman W."/>
        </authorList>
    </citation>
    <scope>NUCLEOTIDE SEQUENCE</scope>
    <source>
        <strain evidence="10">HMT 1</strain>
    </source>
</reference>
<evidence type="ECO:0000256" key="8">
    <source>
        <dbReference type="SAM" id="Phobius"/>
    </source>
</evidence>